<sequence>MKIDYVEMPSSDFAATKAFYTSAFGWEFEEWGEEYLAFSNAGLEGGFRRAEGPPPRGGSLIILLAEDLGAAEKAVTGAGGEIIERHEFPGGKRFHFTDPSGNELAVWTKLPL</sequence>
<proteinExistence type="predicted"/>
<dbReference type="EMBL" id="VHSH01000016">
    <property type="protein sequence ID" value="TQV70644.1"/>
    <property type="molecule type" value="Genomic_DNA"/>
</dbReference>
<dbReference type="Pfam" id="PF00903">
    <property type="entry name" value="Glyoxalase"/>
    <property type="match status" value="1"/>
</dbReference>
<evidence type="ECO:0000259" key="1">
    <source>
        <dbReference type="PROSITE" id="PS51819"/>
    </source>
</evidence>
<evidence type="ECO:0000313" key="3">
    <source>
        <dbReference type="Proteomes" id="UP000315252"/>
    </source>
</evidence>
<dbReference type="PROSITE" id="PS51819">
    <property type="entry name" value="VOC"/>
    <property type="match status" value="1"/>
</dbReference>
<gene>
    <name evidence="2" type="ORF">FKG95_27695</name>
</gene>
<dbReference type="InterPro" id="IPR029068">
    <property type="entry name" value="Glyas_Bleomycin-R_OHBP_Dase"/>
</dbReference>
<dbReference type="Proteomes" id="UP000315252">
    <property type="component" value="Unassembled WGS sequence"/>
</dbReference>
<name>A0A545T097_9PROT</name>
<reference evidence="2 3" key="1">
    <citation type="submission" date="2019-06" db="EMBL/GenBank/DDBJ databases">
        <title>Whole genome sequence for Rhodospirillaceae sp. R148.</title>
        <authorList>
            <person name="Wang G."/>
        </authorList>
    </citation>
    <scope>NUCLEOTIDE SEQUENCE [LARGE SCALE GENOMIC DNA]</scope>
    <source>
        <strain evidence="2 3">R148</strain>
    </source>
</reference>
<dbReference type="RefSeq" id="WP_142899713.1">
    <property type="nucleotide sequence ID" value="NZ_ML660067.1"/>
</dbReference>
<accession>A0A545T097</accession>
<dbReference type="AlphaFoldDB" id="A0A545T097"/>
<dbReference type="PANTHER" id="PTHR33993:SF1">
    <property type="entry name" value="GLYOXALASE FAMILY PROTEIN"/>
    <property type="match status" value="1"/>
</dbReference>
<comment type="caution">
    <text evidence="2">The sequence shown here is derived from an EMBL/GenBank/DDBJ whole genome shotgun (WGS) entry which is preliminary data.</text>
</comment>
<organism evidence="2 3">
    <name type="scientific">Denitrobaculum tricleocarpae</name>
    <dbReference type="NCBI Taxonomy" id="2591009"/>
    <lineage>
        <taxon>Bacteria</taxon>
        <taxon>Pseudomonadati</taxon>
        <taxon>Pseudomonadota</taxon>
        <taxon>Alphaproteobacteria</taxon>
        <taxon>Rhodospirillales</taxon>
        <taxon>Rhodospirillaceae</taxon>
        <taxon>Denitrobaculum</taxon>
    </lineage>
</organism>
<dbReference type="Gene3D" id="3.10.180.10">
    <property type="entry name" value="2,3-Dihydroxybiphenyl 1,2-Dioxygenase, domain 1"/>
    <property type="match status" value="1"/>
</dbReference>
<evidence type="ECO:0000313" key="2">
    <source>
        <dbReference type="EMBL" id="TQV70644.1"/>
    </source>
</evidence>
<dbReference type="OrthoDB" id="9798430at2"/>
<dbReference type="PANTHER" id="PTHR33993">
    <property type="entry name" value="GLYOXALASE-RELATED"/>
    <property type="match status" value="1"/>
</dbReference>
<keyword evidence="3" id="KW-1185">Reference proteome</keyword>
<dbReference type="InterPro" id="IPR052164">
    <property type="entry name" value="Anthracycline_SecMetBiosynth"/>
</dbReference>
<protein>
    <submittedName>
        <fullName evidence="2">VOC family protein</fullName>
    </submittedName>
</protein>
<dbReference type="InterPro" id="IPR004360">
    <property type="entry name" value="Glyas_Fos-R_dOase_dom"/>
</dbReference>
<feature type="domain" description="VOC" evidence="1">
    <location>
        <begin position="2"/>
        <end position="109"/>
    </location>
</feature>
<dbReference type="SUPFAM" id="SSF54593">
    <property type="entry name" value="Glyoxalase/Bleomycin resistance protein/Dihydroxybiphenyl dioxygenase"/>
    <property type="match status" value="1"/>
</dbReference>
<dbReference type="InterPro" id="IPR037523">
    <property type="entry name" value="VOC_core"/>
</dbReference>